<dbReference type="Proteomes" id="UP000323917">
    <property type="component" value="Chromosome"/>
</dbReference>
<feature type="transmembrane region" description="Helical" evidence="1">
    <location>
        <begin position="135"/>
        <end position="153"/>
    </location>
</feature>
<organism evidence="2 3">
    <name type="scientific">Bythopirellula goksoeyrii</name>
    <dbReference type="NCBI Taxonomy" id="1400387"/>
    <lineage>
        <taxon>Bacteria</taxon>
        <taxon>Pseudomonadati</taxon>
        <taxon>Planctomycetota</taxon>
        <taxon>Planctomycetia</taxon>
        <taxon>Pirellulales</taxon>
        <taxon>Lacipirellulaceae</taxon>
        <taxon>Bythopirellula</taxon>
    </lineage>
</organism>
<dbReference type="InterPro" id="IPR018750">
    <property type="entry name" value="DUF2306_membrane"/>
</dbReference>
<feature type="transmembrane region" description="Helical" evidence="1">
    <location>
        <begin position="78"/>
        <end position="97"/>
    </location>
</feature>
<dbReference type="EMBL" id="CP042913">
    <property type="protein sequence ID" value="QEG37457.1"/>
    <property type="molecule type" value="Genomic_DNA"/>
</dbReference>
<proteinExistence type="predicted"/>
<dbReference type="KEGG" id="bgok:Pr1d_48030"/>
<reference evidence="2 3" key="1">
    <citation type="submission" date="2019-08" db="EMBL/GenBank/DDBJ databases">
        <title>Deep-cultivation of Planctomycetes and their phenomic and genomic characterization uncovers novel biology.</title>
        <authorList>
            <person name="Wiegand S."/>
            <person name="Jogler M."/>
            <person name="Boedeker C."/>
            <person name="Pinto D."/>
            <person name="Vollmers J."/>
            <person name="Rivas-Marin E."/>
            <person name="Kohn T."/>
            <person name="Peeters S.H."/>
            <person name="Heuer A."/>
            <person name="Rast P."/>
            <person name="Oberbeckmann S."/>
            <person name="Bunk B."/>
            <person name="Jeske O."/>
            <person name="Meyerdierks A."/>
            <person name="Storesund J.E."/>
            <person name="Kallscheuer N."/>
            <person name="Luecker S."/>
            <person name="Lage O.M."/>
            <person name="Pohl T."/>
            <person name="Merkel B.J."/>
            <person name="Hornburger P."/>
            <person name="Mueller R.-W."/>
            <person name="Bruemmer F."/>
            <person name="Labrenz M."/>
            <person name="Spormann A.M."/>
            <person name="Op den Camp H."/>
            <person name="Overmann J."/>
            <person name="Amann R."/>
            <person name="Jetten M.S.M."/>
            <person name="Mascher T."/>
            <person name="Medema M.H."/>
            <person name="Devos D.P."/>
            <person name="Kaster A.-K."/>
            <person name="Ovreas L."/>
            <person name="Rohde M."/>
            <person name="Galperin M.Y."/>
            <person name="Jogler C."/>
        </authorList>
    </citation>
    <scope>NUCLEOTIDE SEQUENCE [LARGE SCALE GENOMIC DNA]</scope>
    <source>
        <strain evidence="2 3">Pr1d</strain>
    </source>
</reference>
<feature type="transmembrane region" description="Helical" evidence="1">
    <location>
        <begin position="38"/>
        <end position="58"/>
    </location>
</feature>
<evidence type="ECO:0008006" key="4">
    <source>
        <dbReference type="Google" id="ProtNLM"/>
    </source>
</evidence>
<protein>
    <recommendedName>
        <fullName evidence="4">DUF2306 domain-containing protein</fullName>
    </recommendedName>
</protein>
<keyword evidence="3" id="KW-1185">Reference proteome</keyword>
<gene>
    <name evidence="2" type="ORF">Pr1d_48030</name>
</gene>
<dbReference type="Pfam" id="PF10067">
    <property type="entry name" value="DUF2306"/>
    <property type="match status" value="1"/>
</dbReference>
<keyword evidence="1" id="KW-0472">Membrane</keyword>
<keyword evidence="1" id="KW-1133">Transmembrane helix</keyword>
<evidence type="ECO:0000256" key="1">
    <source>
        <dbReference type="SAM" id="Phobius"/>
    </source>
</evidence>
<evidence type="ECO:0000313" key="3">
    <source>
        <dbReference type="Proteomes" id="UP000323917"/>
    </source>
</evidence>
<feature type="transmembrane region" description="Helical" evidence="1">
    <location>
        <begin position="103"/>
        <end position="123"/>
    </location>
</feature>
<dbReference type="AlphaFoldDB" id="A0A5B9QEJ0"/>
<keyword evidence="1" id="KW-0812">Transmembrane</keyword>
<sequence>MLQTTIVVLLTIRDYFPPNFHSDFLNGRSRYFFGAYQWAFYAHILSGPFTLFAGLVLLSDSVRRRFPAWHRRLGRVQVLCVLLLVTPSGLWMARFAATGAVAGVGFAMLAIATALCAAMGWRRAVQRRFDEHRQWMLRCYVLLCSAVVLRKIGGLSEILEVEGTYPIAAWISWLLPLIVLECLWLRNRFSTVNR</sequence>
<name>A0A5B9QEJ0_9BACT</name>
<feature type="transmembrane region" description="Helical" evidence="1">
    <location>
        <begin position="165"/>
        <end position="185"/>
    </location>
</feature>
<evidence type="ECO:0000313" key="2">
    <source>
        <dbReference type="EMBL" id="QEG37457.1"/>
    </source>
</evidence>
<accession>A0A5B9QEJ0</accession>